<comment type="subunit">
    <text evidence="3">Homodimer.</text>
</comment>
<evidence type="ECO:0000256" key="5">
    <source>
        <dbReference type="PIRNR" id="PIRNR006276"/>
    </source>
</evidence>
<dbReference type="PANTHER" id="PTHR46268:SF23">
    <property type="entry name" value="UNIVERSAL STRESS PROTEIN A-RELATED"/>
    <property type="match status" value="1"/>
</dbReference>
<organism evidence="7 8">
    <name type="scientific">Solimonas terrae</name>
    <dbReference type="NCBI Taxonomy" id="1396819"/>
    <lineage>
        <taxon>Bacteria</taxon>
        <taxon>Pseudomonadati</taxon>
        <taxon>Pseudomonadota</taxon>
        <taxon>Gammaproteobacteria</taxon>
        <taxon>Nevskiales</taxon>
        <taxon>Nevskiaceae</taxon>
        <taxon>Solimonas</taxon>
    </lineage>
</organism>
<dbReference type="SUPFAM" id="SSF52402">
    <property type="entry name" value="Adenine nucleotide alpha hydrolases-like"/>
    <property type="match status" value="1"/>
</dbReference>
<sequence>MATYNHILVALALDQSGRLVLKRACALAELFGARLSVLHVVEYIPIESGELLMTAPVDLTQQLEQQSRQQLEAICAECSIAAENVHTATGPVTPQIQQLAEALQIDLIVLGHQPRHGLAAWFNHTEENVITRARCDVLAVHVG</sequence>
<dbReference type="InterPro" id="IPR006016">
    <property type="entry name" value="UspA"/>
</dbReference>
<evidence type="ECO:0000313" key="7">
    <source>
        <dbReference type="EMBL" id="NGY05295.1"/>
    </source>
</evidence>
<accession>A0A6M2BST2</accession>
<comment type="caution">
    <text evidence="7">The sequence shown here is derived from an EMBL/GenBank/DDBJ whole genome shotgun (WGS) entry which is preliminary data.</text>
</comment>
<comment type="similarity">
    <text evidence="2 5">Belongs to the universal stress protein A family.</text>
</comment>
<dbReference type="AlphaFoldDB" id="A0A6M2BST2"/>
<dbReference type="EMBL" id="JAAMOW010000005">
    <property type="protein sequence ID" value="NGY05295.1"/>
    <property type="molecule type" value="Genomic_DNA"/>
</dbReference>
<dbReference type="GO" id="GO:0005737">
    <property type="term" value="C:cytoplasm"/>
    <property type="evidence" value="ECO:0007669"/>
    <property type="project" value="UniProtKB-SubCell"/>
</dbReference>
<feature type="domain" description="UspA" evidence="6">
    <location>
        <begin position="4"/>
        <end position="141"/>
    </location>
</feature>
<evidence type="ECO:0000313" key="8">
    <source>
        <dbReference type="Proteomes" id="UP000472676"/>
    </source>
</evidence>
<reference evidence="7 8" key="1">
    <citation type="journal article" date="2014" name="Int. J. Syst. Evol. Microbiol.">
        <title>Solimonas terrae sp. nov., isolated from soil.</title>
        <authorList>
            <person name="Kim S.J."/>
            <person name="Moon J.Y."/>
            <person name="Weon H.Y."/>
            <person name="Ahn J.H."/>
            <person name="Chen W.M."/>
            <person name="Kwon S.W."/>
        </authorList>
    </citation>
    <scope>NUCLEOTIDE SEQUENCE [LARGE SCALE GENOMIC DNA]</scope>
    <source>
        <strain evidence="7 8">KIS83-12</strain>
    </source>
</reference>
<gene>
    <name evidence="7" type="ORF">G7Y85_10980</name>
</gene>
<dbReference type="InterPro" id="IPR014729">
    <property type="entry name" value="Rossmann-like_a/b/a_fold"/>
</dbReference>
<name>A0A6M2BST2_9GAMM</name>
<evidence type="ECO:0000259" key="6">
    <source>
        <dbReference type="Pfam" id="PF00582"/>
    </source>
</evidence>
<dbReference type="Proteomes" id="UP000472676">
    <property type="component" value="Unassembled WGS sequence"/>
</dbReference>
<comment type="subcellular location">
    <subcellularLocation>
        <location evidence="1 5">Cytoplasm</location>
    </subcellularLocation>
</comment>
<dbReference type="Pfam" id="PF00582">
    <property type="entry name" value="Usp"/>
    <property type="match status" value="1"/>
</dbReference>
<evidence type="ECO:0000256" key="3">
    <source>
        <dbReference type="ARBA" id="ARBA00011738"/>
    </source>
</evidence>
<proteinExistence type="inferred from homology"/>
<dbReference type="InterPro" id="IPR006015">
    <property type="entry name" value="Universal_stress_UspA"/>
</dbReference>
<dbReference type="PIRSF" id="PIRSF006276">
    <property type="entry name" value="UspA"/>
    <property type="match status" value="1"/>
</dbReference>
<protein>
    <recommendedName>
        <fullName evidence="5">Universal stress protein</fullName>
    </recommendedName>
</protein>
<evidence type="ECO:0000256" key="1">
    <source>
        <dbReference type="ARBA" id="ARBA00004496"/>
    </source>
</evidence>
<keyword evidence="4 5" id="KW-0963">Cytoplasm</keyword>
<dbReference type="PANTHER" id="PTHR46268">
    <property type="entry name" value="STRESS RESPONSE PROTEIN NHAX"/>
    <property type="match status" value="1"/>
</dbReference>
<evidence type="ECO:0000256" key="2">
    <source>
        <dbReference type="ARBA" id="ARBA00008791"/>
    </source>
</evidence>
<evidence type="ECO:0000256" key="4">
    <source>
        <dbReference type="ARBA" id="ARBA00022490"/>
    </source>
</evidence>
<dbReference type="Gene3D" id="3.40.50.620">
    <property type="entry name" value="HUPs"/>
    <property type="match status" value="1"/>
</dbReference>
<keyword evidence="8" id="KW-1185">Reference proteome</keyword>
<dbReference type="RefSeq" id="WP_166256471.1">
    <property type="nucleotide sequence ID" value="NZ_JAAMOW010000005.1"/>
</dbReference>